<evidence type="ECO:0000256" key="1">
    <source>
        <dbReference type="ARBA" id="ARBA00022450"/>
    </source>
</evidence>
<name>H1VCS1_COLHI</name>
<evidence type="ECO:0000256" key="2">
    <source>
        <dbReference type="ARBA" id="ARBA00022553"/>
    </source>
</evidence>
<feature type="non-terminal residue" evidence="4">
    <location>
        <position position="231"/>
    </location>
</feature>
<dbReference type="EMBL" id="CACQ02002761">
    <property type="protein sequence ID" value="CCF38024.1"/>
    <property type="molecule type" value="Genomic_DNA"/>
</dbReference>
<dbReference type="GO" id="GO:0044550">
    <property type="term" value="P:secondary metabolite biosynthetic process"/>
    <property type="evidence" value="ECO:0007669"/>
    <property type="project" value="TreeGrafter"/>
</dbReference>
<dbReference type="AlphaFoldDB" id="H1VCS1"/>
<keyword evidence="2" id="KW-0597">Phosphoprotein</keyword>
<dbReference type="SMART" id="SM00825">
    <property type="entry name" value="PKS_KS"/>
    <property type="match status" value="1"/>
</dbReference>
<dbReference type="InterPro" id="IPR016039">
    <property type="entry name" value="Thiolase-like"/>
</dbReference>
<gene>
    <name evidence="4" type="ORF">CH063_09225</name>
</gene>
<sequence>MTDSREGHGSFSSECGREMPIAIIGMGWRGPGEATNVQNFYELLAAAREARVAAHKGKWNHEAFYHPESSRKGTSNVEAGHYFKDDLSLFDAPFFSMTDSEAACLDPQQRLLLETCYEALENGNAAGSDTSVFVSTFGADYTDLLQKDPDTMPVYQATNSGYSRAIISNRLSHFFDFRGSSVTIDTACSGGLTALHLACQSIRAGEVRQAVCGGSSVILHPDQFISLSAMR</sequence>
<dbReference type="eggNOG" id="KOG1202">
    <property type="taxonomic scope" value="Eukaryota"/>
</dbReference>
<dbReference type="VEuPathDB" id="FungiDB:CH63R_06535"/>
<organism evidence="4 5">
    <name type="scientific">Colletotrichum higginsianum (strain IMI 349063)</name>
    <name type="common">Crucifer anthracnose fungus</name>
    <dbReference type="NCBI Taxonomy" id="759273"/>
    <lineage>
        <taxon>Eukaryota</taxon>
        <taxon>Fungi</taxon>
        <taxon>Dikarya</taxon>
        <taxon>Ascomycota</taxon>
        <taxon>Pezizomycotina</taxon>
        <taxon>Sordariomycetes</taxon>
        <taxon>Hypocreomycetidae</taxon>
        <taxon>Glomerellales</taxon>
        <taxon>Glomerellaceae</taxon>
        <taxon>Colletotrichum</taxon>
        <taxon>Colletotrichum destructivum species complex</taxon>
    </lineage>
</organism>
<reference evidence="5" key="1">
    <citation type="journal article" date="2012" name="Nat. Genet.">
        <title>Lifestyle transitions in plant pathogenic Colletotrichum fungi deciphered by genome and transcriptome analyses.</title>
        <authorList>
            <person name="O'Connell R.J."/>
            <person name="Thon M.R."/>
            <person name="Hacquard S."/>
            <person name="Amyotte S.G."/>
            <person name="Kleemann J."/>
            <person name="Torres M.F."/>
            <person name="Damm U."/>
            <person name="Buiate E.A."/>
            <person name="Epstein L."/>
            <person name="Alkan N."/>
            <person name="Altmueller J."/>
            <person name="Alvarado-Balderrama L."/>
            <person name="Bauser C.A."/>
            <person name="Becker C."/>
            <person name="Birren B.W."/>
            <person name="Chen Z."/>
            <person name="Choi J."/>
            <person name="Crouch J.A."/>
            <person name="Duvick J.P."/>
            <person name="Farman M.A."/>
            <person name="Gan P."/>
            <person name="Heiman D."/>
            <person name="Henrissat B."/>
            <person name="Howard R.J."/>
            <person name="Kabbage M."/>
            <person name="Koch C."/>
            <person name="Kracher B."/>
            <person name="Kubo Y."/>
            <person name="Law A.D."/>
            <person name="Lebrun M.-H."/>
            <person name="Lee Y.-H."/>
            <person name="Miyara I."/>
            <person name="Moore N."/>
            <person name="Neumann U."/>
            <person name="Nordstroem K."/>
            <person name="Panaccione D.G."/>
            <person name="Panstruga R."/>
            <person name="Place M."/>
            <person name="Proctor R.H."/>
            <person name="Prusky D."/>
            <person name="Rech G."/>
            <person name="Reinhardt R."/>
            <person name="Rollins J.A."/>
            <person name="Rounsley S."/>
            <person name="Schardl C.L."/>
            <person name="Schwartz D.C."/>
            <person name="Shenoy N."/>
            <person name="Shirasu K."/>
            <person name="Sikhakolli U.R."/>
            <person name="Stueber K."/>
            <person name="Sukno S.A."/>
            <person name="Sweigard J.A."/>
            <person name="Takano Y."/>
            <person name="Takahara H."/>
            <person name="Trail F."/>
            <person name="van der Does H.C."/>
            <person name="Voll L.M."/>
            <person name="Will I."/>
            <person name="Young S."/>
            <person name="Zeng Q."/>
            <person name="Zhang J."/>
            <person name="Zhou S."/>
            <person name="Dickman M.B."/>
            <person name="Schulze-Lefert P."/>
            <person name="Ver Loren van Themaat E."/>
            <person name="Ma L.-J."/>
            <person name="Vaillancourt L.J."/>
        </authorList>
    </citation>
    <scope>NUCLEOTIDE SEQUENCE [LARGE SCALE GENOMIC DNA]</scope>
    <source>
        <strain evidence="5">IMI 349063</strain>
    </source>
</reference>
<evidence type="ECO:0000313" key="4">
    <source>
        <dbReference type="EMBL" id="CCF38024.1"/>
    </source>
</evidence>
<feature type="domain" description="Ketosynthase family 3 (KS3)" evidence="3">
    <location>
        <begin position="18"/>
        <end position="231"/>
    </location>
</feature>
<dbReference type="Proteomes" id="UP000007174">
    <property type="component" value="Unassembled WGS sequence"/>
</dbReference>
<protein>
    <submittedName>
        <fullName evidence="4">Polyketide synthase</fullName>
    </submittedName>
</protein>
<dbReference type="PROSITE" id="PS52004">
    <property type="entry name" value="KS3_2"/>
    <property type="match status" value="1"/>
</dbReference>
<dbReference type="InterPro" id="IPR020841">
    <property type="entry name" value="PKS_Beta-ketoAc_synthase_dom"/>
</dbReference>
<dbReference type="InterPro" id="IPR014030">
    <property type="entry name" value="Ketoacyl_synth_N"/>
</dbReference>
<evidence type="ECO:0000259" key="3">
    <source>
        <dbReference type="PROSITE" id="PS52004"/>
    </source>
</evidence>
<dbReference type="CDD" id="cd00833">
    <property type="entry name" value="PKS"/>
    <property type="match status" value="1"/>
</dbReference>
<keyword evidence="1" id="KW-0596">Phosphopantetheine</keyword>
<accession>H1VCS1</accession>
<dbReference type="HOGENOM" id="CLU_000022_16_2_1"/>
<evidence type="ECO:0000313" key="5">
    <source>
        <dbReference type="Proteomes" id="UP000007174"/>
    </source>
</evidence>
<dbReference type="Gene3D" id="3.40.47.10">
    <property type="match status" value="1"/>
</dbReference>
<dbReference type="InterPro" id="IPR050091">
    <property type="entry name" value="PKS_NRPS_Biosynth_Enz"/>
</dbReference>
<dbReference type="PANTHER" id="PTHR43775:SF29">
    <property type="entry name" value="ASPERFURANONE POLYKETIDE SYNTHASE AFOG-RELATED"/>
    <property type="match status" value="1"/>
</dbReference>
<dbReference type="GO" id="GO:0004312">
    <property type="term" value="F:fatty acid synthase activity"/>
    <property type="evidence" value="ECO:0007669"/>
    <property type="project" value="TreeGrafter"/>
</dbReference>
<dbReference type="STRING" id="759273.H1VCS1"/>
<dbReference type="SUPFAM" id="SSF53901">
    <property type="entry name" value="Thiolase-like"/>
    <property type="match status" value="1"/>
</dbReference>
<proteinExistence type="predicted"/>
<dbReference type="Pfam" id="PF00109">
    <property type="entry name" value="ketoacyl-synt"/>
    <property type="match status" value="1"/>
</dbReference>
<dbReference type="GO" id="GO:0006633">
    <property type="term" value="P:fatty acid biosynthetic process"/>
    <property type="evidence" value="ECO:0007669"/>
    <property type="project" value="TreeGrafter"/>
</dbReference>
<dbReference type="PANTHER" id="PTHR43775">
    <property type="entry name" value="FATTY ACID SYNTHASE"/>
    <property type="match status" value="1"/>
</dbReference>